<dbReference type="InterPro" id="IPR027417">
    <property type="entry name" value="P-loop_NTPase"/>
</dbReference>
<dbReference type="SUPFAM" id="SSF52540">
    <property type="entry name" value="P-loop containing nucleoside triphosphate hydrolases"/>
    <property type="match status" value="1"/>
</dbReference>
<evidence type="ECO:0000259" key="1">
    <source>
        <dbReference type="Pfam" id="PF13614"/>
    </source>
</evidence>
<proteinExistence type="predicted"/>
<dbReference type="InterPro" id="IPR025669">
    <property type="entry name" value="AAA_dom"/>
</dbReference>
<dbReference type="Pfam" id="PF13614">
    <property type="entry name" value="AAA_31"/>
    <property type="match status" value="1"/>
</dbReference>
<feature type="domain" description="AAA" evidence="1">
    <location>
        <begin position="11"/>
        <end position="171"/>
    </location>
</feature>
<evidence type="ECO:0000313" key="2">
    <source>
        <dbReference type="EMBL" id="EFL53047.1"/>
    </source>
</evidence>
<evidence type="ECO:0000313" key="3">
    <source>
        <dbReference type="Proteomes" id="UP000006250"/>
    </source>
</evidence>
<dbReference type="Gene3D" id="3.40.50.300">
    <property type="entry name" value="P-loop containing nucleotide triphosphate hydrolases"/>
    <property type="match status" value="1"/>
</dbReference>
<dbReference type="InterPro" id="IPR050678">
    <property type="entry name" value="DNA_Partitioning_ATPase"/>
</dbReference>
<sequence length="267" mass="28279">MDVQEPGVLRIACCNHKGGVGKTTCAVNLAAGLCRAGWRVVVVDADPQAHLTASLGLRDPGEEGLAAVLGGDVPVSRHLIEADGLRVLPAAARLATVETELSRREAPETLLAAALADLSDCDVVLFDCPPHLGPLTRQVLGAATRVIVPMTPDYLSMQSLAWLMGTLSELTGNEHAGPSVLGIVLNRFSARKRLHREVRRAVAGHFPDLPFETPIRENVSLAEAPSHGQDIFRYAPTSAGAQDFAAVCRELARRAGEPANTAKRGAK</sequence>
<dbReference type="PIRSF" id="PIRSF009320">
    <property type="entry name" value="Nuc_binding_HP_1000"/>
    <property type="match status" value="1"/>
</dbReference>
<comment type="caution">
    <text evidence="2">The sequence shown here is derived from an EMBL/GenBank/DDBJ whole genome shotgun (WGS) entry which is preliminary data.</text>
</comment>
<dbReference type="Proteomes" id="UP000006250">
    <property type="component" value="Unassembled WGS sequence"/>
</dbReference>
<dbReference type="PANTHER" id="PTHR13696:SF99">
    <property type="entry name" value="COBYRINIC ACID AC-DIAMIDE SYNTHASE"/>
    <property type="match status" value="1"/>
</dbReference>
<dbReference type="RefSeq" id="WP_005990053.1">
    <property type="nucleotide sequence ID" value="NZ_AECZ01000001.1"/>
</dbReference>
<name>E1JR46_SOLFR</name>
<keyword evidence="3" id="KW-1185">Reference proteome</keyword>
<organism evidence="2 3">
    <name type="scientific">Solidesulfovibrio fructosivorans JJ]</name>
    <dbReference type="NCBI Taxonomy" id="596151"/>
    <lineage>
        <taxon>Bacteria</taxon>
        <taxon>Pseudomonadati</taxon>
        <taxon>Thermodesulfobacteriota</taxon>
        <taxon>Desulfovibrionia</taxon>
        <taxon>Desulfovibrionales</taxon>
        <taxon>Desulfovibrionaceae</taxon>
        <taxon>Solidesulfovibrio</taxon>
    </lineage>
</organism>
<dbReference type="EMBL" id="AECZ01000001">
    <property type="protein sequence ID" value="EFL53047.1"/>
    <property type="molecule type" value="Genomic_DNA"/>
</dbReference>
<dbReference type="STRING" id="596151.DesfrDRAFT_0095"/>
<protein>
    <submittedName>
        <fullName evidence="2">Cobyrinic acid ac-diamide synthase</fullName>
    </submittedName>
</protein>
<accession>E1JR46</accession>
<dbReference type="AlphaFoldDB" id="E1JR46"/>
<reference evidence="2 3" key="1">
    <citation type="submission" date="2010-08" db="EMBL/GenBank/DDBJ databases">
        <title>The draft genome of Desulfovibrio fructosovorans JJ.</title>
        <authorList>
            <consortium name="US DOE Joint Genome Institute (JGI-PGF)"/>
            <person name="Lucas S."/>
            <person name="Copeland A."/>
            <person name="Lapidus A."/>
            <person name="Cheng J.-F."/>
            <person name="Bruce D."/>
            <person name="Goodwin L."/>
            <person name="Pitluck S."/>
            <person name="Land M.L."/>
            <person name="Hauser L."/>
            <person name="Chang Y.-J."/>
            <person name="Jeffries C."/>
            <person name="Wall J.D."/>
            <person name="Stahl D.A."/>
            <person name="Arkin A.P."/>
            <person name="Dehal P."/>
            <person name="Stolyar S.M."/>
            <person name="Hazen T.C."/>
            <person name="Woyke T.J."/>
        </authorList>
    </citation>
    <scope>NUCLEOTIDE SEQUENCE [LARGE SCALE GENOMIC DNA]</scope>
    <source>
        <strain evidence="2 3">JJ</strain>
    </source>
</reference>
<dbReference type="OrthoDB" id="9815116at2"/>
<dbReference type="PANTHER" id="PTHR13696">
    <property type="entry name" value="P-LOOP CONTAINING NUCLEOSIDE TRIPHOSPHATE HYDROLASE"/>
    <property type="match status" value="1"/>
</dbReference>
<dbReference type="FunFam" id="3.40.50.300:FF:000285">
    <property type="entry name" value="Sporulation initiation inhibitor Soj"/>
    <property type="match status" value="1"/>
</dbReference>
<dbReference type="CDD" id="cd02042">
    <property type="entry name" value="ParAB_family"/>
    <property type="match status" value="1"/>
</dbReference>
<gene>
    <name evidence="2" type="ORF">DesfrDRAFT_0095</name>
</gene>
<dbReference type="eggNOG" id="COG1192">
    <property type="taxonomic scope" value="Bacteria"/>
</dbReference>